<dbReference type="InterPro" id="IPR026881">
    <property type="entry name" value="WYL_dom"/>
</dbReference>
<keyword evidence="1" id="KW-0805">Transcription regulation</keyword>
<dbReference type="RefSeq" id="WP_048032986.1">
    <property type="nucleotide sequence ID" value="NZ_CP030117.1"/>
</dbReference>
<dbReference type="EMBL" id="CP030117">
    <property type="protein sequence ID" value="AWX56296.1"/>
    <property type="molecule type" value="Genomic_DNA"/>
</dbReference>
<evidence type="ECO:0000259" key="3">
    <source>
        <dbReference type="PROSITE" id="PS51000"/>
    </source>
</evidence>
<sequence length="315" mass="36561">MAKSKRLIEIMMAVNKKKSFNAKQLASEFGVSTRTIMRDMQELSALGVPFYSEVGPNGGYKMLNERMLPPVAFTEGEALAVFFASHALRHYANLPFEAETDSVLRKFYSYMSEDIRDRIDRMRERFDLVTPMRHASTPYLSLLLDAAIDQKVVRIEYESKQHKQLRDVQPIGIYASNGFWYCPAYCFHRRDFRLFRCDRVKSVELSERKAVDLTQVHTGNWESYIEEESPAMELYVELTATGVQRCELELWPAHKMQIHVREDGTGWLDNRIPTSSFPFFGQFFIGLGTDAKVKAPNELIHVMREMLDKLLAQYR</sequence>
<dbReference type="PROSITE" id="PS51000">
    <property type="entry name" value="HTH_DEOR_2"/>
    <property type="match status" value="1"/>
</dbReference>
<reference evidence="4 5" key="1">
    <citation type="journal article" date="2015" name="Genome Announc.">
        <title>Draft Genome Sequence of Brevibacillus brevis DZQ7, a Plant Growth-Promoting Rhizobacterium with Broad-Spectrum Antimicrobial Activity.</title>
        <authorList>
            <person name="Hou Q."/>
            <person name="Wang C."/>
            <person name="Hou X."/>
            <person name="Xia Z."/>
            <person name="Ye J."/>
            <person name="Liu K."/>
            <person name="Liu H."/>
            <person name="Wang J."/>
            <person name="Guo H."/>
            <person name="Yu X."/>
            <person name="Yang Y."/>
            <person name="Du B."/>
            <person name="Ding Y."/>
        </authorList>
    </citation>
    <scope>NUCLEOTIDE SEQUENCE [LARGE SCALE GENOMIC DNA]</scope>
    <source>
        <strain evidence="4 5">DZQ7</strain>
    </source>
</reference>
<proteinExistence type="predicted"/>
<feature type="domain" description="HTH deoR-type" evidence="3">
    <location>
        <begin position="3"/>
        <end position="62"/>
    </location>
</feature>
<dbReference type="InterPro" id="IPR013196">
    <property type="entry name" value="HTH_11"/>
</dbReference>
<dbReference type="SUPFAM" id="SSF46785">
    <property type="entry name" value="Winged helix' DNA-binding domain"/>
    <property type="match status" value="1"/>
</dbReference>
<dbReference type="InterPro" id="IPR036388">
    <property type="entry name" value="WH-like_DNA-bd_sf"/>
</dbReference>
<dbReference type="Pfam" id="PF13280">
    <property type="entry name" value="WYL"/>
    <property type="match status" value="1"/>
</dbReference>
<dbReference type="GO" id="GO:0003700">
    <property type="term" value="F:DNA-binding transcription factor activity"/>
    <property type="evidence" value="ECO:0007669"/>
    <property type="project" value="InterPro"/>
</dbReference>
<keyword evidence="2" id="KW-0804">Transcription</keyword>
<evidence type="ECO:0000313" key="5">
    <source>
        <dbReference type="Proteomes" id="UP000036061"/>
    </source>
</evidence>
<dbReference type="Pfam" id="PF08279">
    <property type="entry name" value="HTH_11"/>
    <property type="match status" value="1"/>
</dbReference>
<evidence type="ECO:0000313" key="4">
    <source>
        <dbReference type="EMBL" id="AWX56296.1"/>
    </source>
</evidence>
<dbReference type="Gene3D" id="1.10.10.10">
    <property type="entry name" value="Winged helix-like DNA-binding domain superfamily/Winged helix DNA-binding domain"/>
    <property type="match status" value="1"/>
</dbReference>
<dbReference type="Pfam" id="PF25583">
    <property type="entry name" value="WCX"/>
    <property type="match status" value="1"/>
</dbReference>
<evidence type="ECO:0000256" key="2">
    <source>
        <dbReference type="ARBA" id="ARBA00023163"/>
    </source>
</evidence>
<dbReference type="AlphaFoldDB" id="A0A2Z4MIF6"/>
<evidence type="ECO:0000256" key="1">
    <source>
        <dbReference type="ARBA" id="ARBA00023015"/>
    </source>
</evidence>
<name>A0A2Z4MIF6_BREBE</name>
<dbReference type="InterPro" id="IPR028349">
    <property type="entry name" value="PafC-like"/>
</dbReference>
<dbReference type="PIRSF" id="PIRSF016838">
    <property type="entry name" value="PafC"/>
    <property type="match status" value="1"/>
</dbReference>
<dbReference type="PROSITE" id="PS52050">
    <property type="entry name" value="WYL"/>
    <property type="match status" value="1"/>
</dbReference>
<protein>
    <submittedName>
        <fullName evidence="4">YafY family transcriptional regulator</fullName>
    </submittedName>
</protein>
<dbReference type="PANTHER" id="PTHR34580:SF9">
    <property type="entry name" value="SLL5097 PROTEIN"/>
    <property type="match status" value="1"/>
</dbReference>
<dbReference type="PANTHER" id="PTHR34580">
    <property type="match status" value="1"/>
</dbReference>
<dbReference type="InterPro" id="IPR051534">
    <property type="entry name" value="CBASS_pafABC_assoc_protein"/>
</dbReference>
<dbReference type="InterPro" id="IPR057727">
    <property type="entry name" value="WCX_dom"/>
</dbReference>
<gene>
    <name evidence="4" type="ORF">AB432_015175</name>
</gene>
<dbReference type="InterPro" id="IPR001034">
    <property type="entry name" value="DeoR_HTH"/>
</dbReference>
<accession>A0A2Z4MIF6</accession>
<dbReference type="InterPro" id="IPR036390">
    <property type="entry name" value="WH_DNA-bd_sf"/>
</dbReference>
<organism evidence="4 5">
    <name type="scientific">Brevibacillus brevis</name>
    <name type="common">Bacillus brevis</name>
    <dbReference type="NCBI Taxonomy" id="1393"/>
    <lineage>
        <taxon>Bacteria</taxon>
        <taxon>Bacillati</taxon>
        <taxon>Bacillota</taxon>
        <taxon>Bacilli</taxon>
        <taxon>Bacillales</taxon>
        <taxon>Paenibacillaceae</taxon>
        <taxon>Brevibacillus</taxon>
    </lineage>
</organism>
<dbReference type="Proteomes" id="UP000036061">
    <property type="component" value="Chromosome"/>
</dbReference>